<gene>
    <name evidence="1" type="ORF">EC973_005216</name>
</gene>
<dbReference type="OrthoDB" id="2281940at2759"/>
<protein>
    <submittedName>
        <fullName evidence="1">Uncharacterized protein</fullName>
    </submittedName>
</protein>
<comment type="caution">
    <text evidence="1">The sequence shown here is derived from an EMBL/GenBank/DDBJ whole genome shotgun (WGS) entry which is preliminary data.</text>
</comment>
<evidence type="ECO:0000313" key="1">
    <source>
        <dbReference type="EMBL" id="KAF7732320.1"/>
    </source>
</evidence>
<sequence length="380" mass="43242">MEDMEQSRKNIPVAFNGNWRSLLGMSKMRAVDWLDFILYVVPTLVVKRLADNNAKGPTMALVRLCQHSLQYSVTQADIVAMERDMRIWHQYLLGLVEDNVLKVSAFTPNQHYLSHIPDIIRKIGLLRYFSARPLERVIGVYSRLISSTVAAGSNAGNIMVKLAMSRSIEPMLIGDTHGPAQDDIVEIDSVEPQLWGFKKFASHNFTDPIAGVSSTAFARALAAFYKQMRLDINFFKELTYCGSLWHDHKVYGSVLQHSDRKRAAYYVQMCIDVDRLSTSNRANIVMEEKYYFGKVYFYFQAKNNDSRTFALVGIYKASCDEISDTVYFLQSANDQLFVVDCTSIDNFVGILKESDGRNYCIWPNMVCGNNHACVGNTRYI</sequence>
<dbReference type="AlphaFoldDB" id="A0A8H7EVH3"/>
<organism evidence="1 2">
    <name type="scientific">Apophysomyces ossiformis</name>
    <dbReference type="NCBI Taxonomy" id="679940"/>
    <lineage>
        <taxon>Eukaryota</taxon>
        <taxon>Fungi</taxon>
        <taxon>Fungi incertae sedis</taxon>
        <taxon>Mucoromycota</taxon>
        <taxon>Mucoromycotina</taxon>
        <taxon>Mucoromycetes</taxon>
        <taxon>Mucorales</taxon>
        <taxon>Mucorineae</taxon>
        <taxon>Mucoraceae</taxon>
        <taxon>Apophysomyces</taxon>
    </lineage>
</organism>
<name>A0A8H7EVH3_9FUNG</name>
<proteinExistence type="predicted"/>
<reference evidence="1" key="1">
    <citation type="submission" date="2020-01" db="EMBL/GenBank/DDBJ databases">
        <title>Genome Sequencing of Three Apophysomyces-Like Fungal Strains Confirms a Novel Fungal Genus in the Mucoromycota with divergent Burkholderia-like Endosymbiotic Bacteria.</title>
        <authorList>
            <person name="Stajich J.E."/>
            <person name="Macias A.M."/>
            <person name="Carter-House D."/>
            <person name="Lovett B."/>
            <person name="Kasson L.R."/>
            <person name="Berry K."/>
            <person name="Grigoriev I."/>
            <person name="Chang Y."/>
            <person name="Spatafora J."/>
            <person name="Kasson M.T."/>
        </authorList>
    </citation>
    <scope>NUCLEOTIDE SEQUENCE</scope>
    <source>
        <strain evidence="1">NRRL A-21654</strain>
    </source>
</reference>
<keyword evidence="2" id="KW-1185">Reference proteome</keyword>
<dbReference type="EMBL" id="JABAYA010000003">
    <property type="protein sequence ID" value="KAF7732320.1"/>
    <property type="molecule type" value="Genomic_DNA"/>
</dbReference>
<dbReference type="Proteomes" id="UP000605846">
    <property type="component" value="Unassembled WGS sequence"/>
</dbReference>
<evidence type="ECO:0000313" key="2">
    <source>
        <dbReference type="Proteomes" id="UP000605846"/>
    </source>
</evidence>
<accession>A0A8H7EVH3</accession>